<dbReference type="EMBL" id="LSSK01000063">
    <property type="protein sequence ID" value="OMH85648.1"/>
    <property type="molecule type" value="Genomic_DNA"/>
</dbReference>
<dbReference type="Proteomes" id="UP000188320">
    <property type="component" value="Unassembled WGS sequence"/>
</dbReference>
<proteinExistence type="predicted"/>
<accession>A0A1R1PXM5</accession>
<evidence type="ECO:0000313" key="2">
    <source>
        <dbReference type="EMBL" id="OMH85648.1"/>
    </source>
</evidence>
<dbReference type="OrthoDB" id="2590239at2759"/>
<evidence type="ECO:0000259" key="1">
    <source>
        <dbReference type="Pfam" id="PF17187"/>
    </source>
</evidence>
<evidence type="ECO:0000313" key="3">
    <source>
        <dbReference type="Proteomes" id="UP000188320"/>
    </source>
</evidence>
<comment type="caution">
    <text evidence="2">The sequence shown here is derived from an EMBL/GenBank/DDBJ whole genome shotgun (WGS) entry which is preliminary data.</text>
</comment>
<dbReference type="GO" id="GO:0005737">
    <property type="term" value="C:cytoplasm"/>
    <property type="evidence" value="ECO:0007669"/>
    <property type="project" value="TreeGrafter"/>
</dbReference>
<feature type="domain" description="Svf1-like C-terminal" evidence="1">
    <location>
        <begin position="107"/>
        <end position="272"/>
    </location>
</feature>
<dbReference type="AlphaFoldDB" id="A0A1R1PXM5"/>
<name>A0A1R1PXM5_ZANCU</name>
<dbReference type="InterPro" id="IPR051385">
    <property type="entry name" value="Ceramide-binding_SVF1"/>
</dbReference>
<dbReference type="PANTHER" id="PTHR47107:SF1">
    <property type="entry name" value="CERAMIDE-BINDING PROTEIN SVF1-RELATED"/>
    <property type="match status" value="1"/>
</dbReference>
<dbReference type="InterPro" id="IPR033394">
    <property type="entry name" value="Svf1-like_C"/>
</dbReference>
<organism evidence="2 3">
    <name type="scientific">Zancudomyces culisetae</name>
    <name type="common">Gut fungus</name>
    <name type="synonym">Smittium culisetae</name>
    <dbReference type="NCBI Taxonomy" id="1213189"/>
    <lineage>
        <taxon>Eukaryota</taxon>
        <taxon>Fungi</taxon>
        <taxon>Fungi incertae sedis</taxon>
        <taxon>Zoopagomycota</taxon>
        <taxon>Kickxellomycotina</taxon>
        <taxon>Harpellomycetes</taxon>
        <taxon>Harpellales</taxon>
        <taxon>Legeriomycetaceae</taxon>
        <taxon>Zancudomyces</taxon>
    </lineage>
</organism>
<keyword evidence="3" id="KW-1185">Reference proteome</keyword>
<reference evidence="3" key="1">
    <citation type="submission" date="2017-01" db="EMBL/GenBank/DDBJ databases">
        <authorList>
            <person name="Wang Y."/>
            <person name="White M."/>
            <person name="Kvist S."/>
            <person name="Moncalvo J.-M."/>
        </authorList>
    </citation>
    <scope>NUCLEOTIDE SEQUENCE [LARGE SCALE GENOMIC DNA]</scope>
    <source>
        <strain evidence="3">COL-18-3</strain>
    </source>
</reference>
<protein>
    <submittedName>
        <fullName evidence="2">Survival factor 1</fullName>
    </submittedName>
</protein>
<dbReference type="PANTHER" id="PTHR47107">
    <property type="entry name" value="SVF1-LIKE PROTEIN YDR222W-RELATED"/>
    <property type="match status" value="1"/>
</dbReference>
<dbReference type="Pfam" id="PF17187">
    <property type="entry name" value="Svf1_C"/>
    <property type="match status" value="1"/>
</dbReference>
<gene>
    <name evidence="2" type="ORF">AX774_g797</name>
</gene>
<sequence>MNVGEDNLSIDSGIVRMTWCNEFKKIYIDYDNKFEGDSHIEIHLVFDFDSNGYKIGEGVNELSGGKVKHSFIPYGEIVATTKAHDLDLHEARGHGTFIHALSTGILPYNVGVLWDFCVAAGKSETTGETFVFHILQYLTPEKADSKLITQGALIRDGKRGIYFWDNKVEHKNIAKSEVSGYDIPKNILLTMNGETEDGEKASLVLDAHPDEFLSEIDILGNMNRVLRTVVQAIVTKPFLCNWIDNNCVLKLKVGDTEETLKGVSFHEITYMS</sequence>